<keyword evidence="5" id="KW-1185">Reference proteome</keyword>
<reference evidence="5" key="1">
    <citation type="journal article" date="2019" name="Int. J. Syst. Evol. Microbiol.">
        <title>The Global Catalogue of Microorganisms (GCM) 10K type strain sequencing project: providing services to taxonomists for standard genome sequencing and annotation.</title>
        <authorList>
            <consortium name="The Broad Institute Genomics Platform"/>
            <consortium name="The Broad Institute Genome Sequencing Center for Infectious Disease"/>
            <person name="Wu L."/>
            <person name="Ma J."/>
        </authorList>
    </citation>
    <scope>NUCLEOTIDE SEQUENCE [LARGE SCALE GENOMIC DNA]</scope>
    <source>
        <strain evidence="5">NBRC 106310</strain>
    </source>
</reference>
<dbReference type="EMBL" id="AP027728">
    <property type="protein sequence ID" value="BDZ39008.1"/>
    <property type="molecule type" value="Genomic_DNA"/>
</dbReference>
<dbReference type="SUPFAM" id="SSF48179">
    <property type="entry name" value="6-phosphogluconate dehydrogenase C-terminal domain-like"/>
    <property type="match status" value="1"/>
</dbReference>
<evidence type="ECO:0000313" key="4">
    <source>
        <dbReference type="EMBL" id="BDZ39008.1"/>
    </source>
</evidence>
<proteinExistence type="inferred from homology"/>
<organism evidence="4 5">
    <name type="scientific">Microbacterium suwonense</name>
    <dbReference type="NCBI Taxonomy" id="683047"/>
    <lineage>
        <taxon>Bacteria</taxon>
        <taxon>Bacillati</taxon>
        <taxon>Actinomycetota</taxon>
        <taxon>Actinomycetes</taxon>
        <taxon>Micrococcales</taxon>
        <taxon>Microbacteriaceae</taxon>
        <taxon>Microbacterium</taxon>
    </lineage>
</organism>
<evidence type="ECO:0000256" key="1">
    <source>
        <dbReference type="ARBA" id="ARBA00005086"/>
    </source>
</evidence>
<feature type="domain" description="3-hydroxyacyl-CoA dehydrogenase C-terminal" evidence="3">
    <location>
        <begin position="4"/>
        <end position="87"/>
    </location>
</feature>
<dbReference type="PANTHER" id="PTHR48075">
    <property type="entry name" value="3-HYDROXYACYL-COA DEHYDROGENASE FAMILY PROTEIN"/>
    <property type="match status" value="1"/>
</dbReference>
<gene>
    <name evidence="4" type="ORF">GCM10025863_16220</name>
</gene>
<protein>
    <recommendedName>
        <fullName evidence="3">3-hydroxyacyl-CoA dehydrogenase C-terminal domain-containing protein</fullName>
    </recommendedName>
</protein>
<dbReference type="InterPro" id="IPR013328">
    <property type="entry name" value="6PGD_dom2"/>
</dbReference>
<sequence>MLALEAIRMLEENVADAADIDAAMELGYRHPTGPLRTTDVVGLDVRLGIAEELARELGPRFEPPELLRRMVAEGKLGRKSGEGFYVWNEER</sequence>
<name>A0ABN6X4G1_9MICO</name>
<dbReference type="Gene3D" id="1.10.1040.10">
    <property type="entry name" value="N-(1-d-carboxylethyl)-l-norvaline Dehydrogenase, domain 2"/>
    <property type="match status" value="1"/>
</dbReference>
<evidence type="ECO:0000313" key="5">
    <source>
        <dbReference type="Proteomes" id="UP001321543"/>
    </source>
</evidence>
<comment type="pathway">
    <text evidence="1">Lipid metabolism; butanoate metabolism.</text>
</comment>
<dbReference type="Proteomes" id="UP001321543">
    <property type="component" value="Chromosome"/>
</dbReference>
<dbReference type="Pfam" id="PF00725">
    <property type="entry name" value="3HCDH"/>
    <property type="match status" value="1"/>
</dbReference>
<comment type="similarity">
    <text evidence="2">Belongs to the 3-hydroxyacyl-CoA dehydrogenase family.</text>
</comment>
<accession>A0ABN6X4G1</accession>
<dbReference type="InterPro" id="IPR008927">
    <property type="entry name" value="6-PGluconate_DH-like_C_sf"/>
</dbReference>
<dbReference type="InterPro" id="IPR006108">
    <property type="entry name" value="3HC_DH_C"/>
</dbReference>
<evidence type="ECO:0000256" key="2">
    <source>
        <dbReference type="ARBA" id="ARBA00009463"/>
    </source>
</evidence>
<evidence type="ECO:0000259" key="3">
    <source>
        <dbReference type="Pfam" id="PF00725"/>
    </source>
</evidence>
<dbReference type="PANTHER" id="PTHR48075:SF5">
    <property type="entry name" value="3-HYDROXYBUTYRYL-COA DEHYDROGENASE"/>
    <property type="match status" value="1"/>
</dbReference>